<evidence type="ECO:0000256" key="4">
    <source>
        <dbReference type="ARBA" id="ARBA00022692"/>
    </source>
</evidence>
<feature type="transmembrane region" description="Helical" evidence="7">
    <location>
        <begin position="41"/>
        <end position="60"/>
    </location>
</feature>
<dbReference type="PANTHER" id="PTHR30250:SF10">
    <property type="entry name" value="LIPOPOLYSACCHARIDE BIOSYNTHESIS PROTEIN WZXC"/>
    <property type="match status" value="1"/>
</dbReference>
<evidence type="ECO:0000256" key="1">
    <source>
        <dbReference type="ARBA" id="ARBA00004651"/>
    </source>
</evidence>
<feature type="transmembrane region" description="Helical" evidence="7">
    <location>
        <begin position="357"/>
        <end position="375"/>
    </location>
</feature>
<reference evidence="9" key="1">
    <citation type="journal article" date="2019" name="Int. J. Syst. Evol. Microbiol.">
        <title>The Global Catalogue of Microorganisms (GCM) 10K type strain sequencing project: providing services to taxonomists for standard genome sequencing and annotation.</title>
        <authorList>
            <consortium name="The Broad Institute Genomics Platform"/>
            <consortium name="The Broad Institute Genome Sequencing Center for Infectious Disease"/>
            <person name="Wu L."/>
            <person name="Ma J."/>
        </authorList>
    </citation>
    <scope>NUCLEOTIDE SEQUENCE [LARGE SCALE GENOMIC DNA]</scope>
    <source>
        <strain evidence="9">NBRC 111756</strain>
    </source>
</reference>
<evidence type="ECO:0000256" key="2">
    <source>
        <dbReference type="ARBA" id="ARBA00007430"/>
    </source>
</evidence>
<feature type="transmembrane region" description="Helical" evidence="7">
    <location>
        <begin position="298"/>
        <end position="317"/>
    </location>
</feature>
<sequence length="486" mass="52945">MSLKHRTLSAVRWTTTAAVVRTLLQLAQVAVLARLLTPDDYGLMAMVTVVLGFASLFADLGMNSAYMQRQDVTSEQRSSLFWLNVGMSVLLAVLLVMASPFIAGYFNDNRLTPLLMLSASTVVIGALGQQVRMAAEKALDFRPVIQLEIGAALLGFIAAVITASAGWGVYSLIVGSIVGAASSSSFAWLFLARGWAPMWRCRFSDVRSYLGFGSALVANNVINQINMSIDLLLGGRLLVAAQLGFYSMPRSLVLQLQFMVNPIVTRVGFPLIAQVQCDLPMVRAIYLKTLNMTASVNAPLYVGIAFFAPELILIMLGDKWLSAVDLLRLLAVWGYLRSIGNLVGSLLLGLGRADLSLKWNLGLLCVVPPVLWAGSQFGSLGLAWALLGLSVTLFLPGWFVLVRPLCHTKLLEYSVAAIRPFCVAAISMVPAYWLLMHFDNVYLRLAIAFIVSTPLYLVLSYFANRGWVIAMVSLVLPGKVKVPDYP</sequence>
<comment type="subcellular location">
    <subcellularLocation>
        <location evidence="1">Cell membrane</location>
        <topology evidence="1">Multi-pass membrane protein</topology>
    </subcellularLocation>
</comment>
<evidence type="ECO:0000256" key="7">
    <source>
        <dbReference type="SAM" id="Phobius"/>
    </source>
</evidence>
<keyword evidence="6 7" id="KW-0472">Membrane</keyword>
<feature type="transmembrane region" description="Helical" evidence="7">
    <location>
        <begin position="441"/>
        <end position="463"/>
    </location>
</feature>
<dbReference type="Pfam" id="PF13440">
    <property type="entry name" value="Polysacc_synt_3"/>
    <property type="match status" value="1"/>
</dbReference>
<feature type="transmembrane region" description="Helical" evidence="7">
    <location>
        <begin position="381"/>
        <end position="401"/>
    </location>
</feature>
<keyword evidence="3" id="KW-1003">Cell membrane</keyword>
<feature type="transmembrane region" description="Helical" evidence="7">
    <location>
        <begin position="149"/>
        <end position="167"/>
    </location>
</feature>
<gene>
    <name evidence="8" type="ORF">ACFQDL_06175</name>
</gene>
<keyword evidence="9" id="KW-1185">Reference proteome</keyword>
<dbReference type="InterPro" id="IPR050833">
    <property type="entry name" value="Poly_Biosynth_Transport"/>
</dbReference>
<feature type="transmembrane region" description="Helical" evidence="7">
    <location>
        <begin position="12"/>
        <end position="35"/>
    </location>
</feature>
<organism evidence="8 9">
    <name type="scientific">Marinobacterium aestuariivivens</name>
    <dbReference type="NCBI Taxonomy" id="1698799"/>
    <lineage>
        <taxon>Bacteria</taxon>
        <taxon>Pseudomonadati</taxon>
        <taxon>Pseudomonadota</taxon>
        <taxon>Gammaproteobacteria</taxon>
        <taxon>Oceanospirillales</taxon>
        <taxon>Oceanospirillaceae</taxon>
        <taxon>Marinobacterium</taxon>
    </lineage>
</organism>
<dbReference type="EMBL" id="JBHSWE010000001">
    <property type="protein sequence ID" value="MFC6669718.1"/>
    <property type="molecule type" value="Genomic_DNA"/>
</dbReference>
<feature type="transmembrane region" description="Helical" evidence="7">
    <location>
        <begin position="329"/>
        <end position="350"/>
    </location>
</feature>
<dbReference type="NCBIfam" id="NF007773">
    <property type="entry name" value="PRK10459.1"/>
    <property type="match status" value="1"/>
</dbReference>
<proteinExistence type="inferred from homology"/>
<evidence type="ECO:0000313" key="9">
    <source>
        <dbReference type="Proteomes" id="UP001596422"/>
    </source>
</evidence>
<keyword evidence="4 7" id="KW-0812">Transmembrane</keyword>
<feature type="transmembrane region" description="Helical" evidence="7">
    <location>
        <begin position="81"/>
        <end position="105"/>
    </location>
</feature>
<protein>
    <submittedName>
        <fullName evidence="8">MOP flippase family protein</fullName>
    </submittedName>
</protein>
<dbReference type="Proteomes" id="UP001596422">
    <property type="component" value="Unassembled WGS sequence"/>
</dbReference>
<dbReference type="CDD" id="cd13127">
    <property type="entry name" value="MATE_tuaB_like"/>
    <property type="match status" value="1"/>
</dbReference>
<evidence type="ECO:0000256" key="6">
    <source>
        <dbReference type="ARBA" id="ARBA00023136"/>
    </source>
</evidence>
<feature type="transmembrane region" description="Helical" evidence="7">
    <location>
        <begin position="173"/>
        <end position="192"/>
    </location>
</feature>
<feature type="transmembrane region" description="Helical" evidence="7">
    <location>
        <begin position="111"/>
        <end position="128"/>
    </location>
</feature>
<dbReference type="PANTHER" id="PTHR30250">
    <property type="entry name" value="PST FAMILY PREDICTED COLANIC ACID TRANSPORTER"/>
    <property type="match status" value="1"/>
</dbReference>
<evidence type="ECO:0000256" key="3">
    <source>
        <dbReference type="ARBA" id="ARBA00022475"/>
    </source>
</evidence>
<accession>A0ABW1ZX04</accession>
<comment type="caution">
    <text evidence="8">The sequence shown here is derived from an EMBL/GenBank/DDBJ whole genome shotgun (WGS) entry which is preliminary data.</text>
</comment>
<keyword evidence="5 7" id="KW-1133">Transmembrane helix</keyword>
<evidence type="ECO:0000313" key="8">
    <source>
        <dbReference type="EMBL" id="MFC6669718.1"/>
    </source>
</evidence>
<feature type="transmembrane region" description="Helical" evidence="7">
    <location>
        <begin position="413"/>
        <end position="435"/>
    </location>
</feature>
<name>A0ABW1ZX04_9GAMM</name>
<comment type="similarity">
    <text evidence="2">Belongs to the polysaccharide synthase family.</text>
</comment>
<evidence type="ECO:0000256" key="5">
    <source>
        <dbReference type="ARBA" id="ARBA00022989"/>
    </source>
</evidence>
<dbReference type="RefSeq" id="WP_379908258.1">
    <property type="nucleotide sequence ID" value="NZ_JBHSWE010000001.1"/>
</dbReference>